<proteinExistence type="predicted"/>
<dbReference type="GO" id="GO:0016042">
    <property type="term" value="P:lipid catabolic process"/>
    <property type="evidence" value="ECO:0007669"/>
    <property type="project" value="UniProtKB-KW"/>
</dbReference>
<keyword evidence="2" id="KW-0442">Lipid degradation</keyword>
<evidence type="ECO:0000256" key="4">
    <source>
        <dbReference type="PROSITE-ProRule" id="PRU01161"/>
    </source>
</evidence>
<gene>
    <name evidence="7" type="ORF">BN1205_020970</name>
</gene>
<keyword evidence="3" id="KW-0443">Lipid metabolism</keyword>
<keyword evidence="1" id="KW-0378">Hydrolase</keyword>
<evidence type="ECO:0000256" key="1">
    <source>
        <dbReference type="ARBA" id="ARBA00022801"/>
    </source>
</evidence>
<evidence type="ECO:0000256" key="5">
    <source>
        <dbReference type="SAM" id="MobiDB-lite"/>
    </source>
</evidence>
<comment type="caution">
    <text evidence="4">Lacks conserved residue(s) required for the propagation of feature annotation.</text>
</comment>
<name>A0A0F7V2W0_TOXGV</name>
<dbReference type="InterPro" id="IPR002641">
    <property type="entry name" value="PNPLA_dom"/>
</dbReference>
<dbReference type="InterPro" id="IPR016035">
    <property type="entry name" value="Acyl_Trfase/lysoPLipase"/>
</dbReference>
<feature type="region of interest" description="Disordered" evidence="5">
    <location>
        <begin position="1"/>
        <end position="24"/>
    </location>
</feature>
<dbReference type="EMBL" id="LN714498">
    <property type="protein sequence ID" value="CEL75088.1"/>
    <property type="molecule type" value="Genomic_DNA"/>
</dbReference>
<dbReference type="GO" id="GO:0016298">
    <property type="term" value="F:lipase activity"/>
    <property type="evidence" value="ECO:0007669"/>
    <property type="project" value="UniProtKB-ARBA"/>
</dbReference>
<evidence type="ECO:0000256" key="2">
    <source>
        <dbReference type="ARBA" id="ARBA00022963"/>
    </source>
</evidence>
<dbReference type="PANTHER" id="PTHR14226">
    <property type="entry name" value="NEUROPATHY TARGET ESTERASE/SWISS CHEESE D.MELANOGASTER"/>
    <property type="match status" value="1"/>
</dbReference>
<protein>
    <submittedName>
        <fullName evidence="7">Phospholipase, patatin family protein</fullName>
    </submittedName>
</protein>
<reference evidence="7" key="1">
    <citation type="journal article" date="2015" name="PLoS ONE">
        <title>Comprehensive Evaluation of Toxoplasma gondii VEG and Neospora caninum LIV Genomes with Tachyzoite Stage Transcriptome and Proteome Defines Novel Transcript Features.</title>
        <authorList>
            <person name="Ramaprasad A."/>
            <person name="Mourier T."/>
            <person name="Naeem R."/>
            <person name="Malas T.B."/>
            <person name="Moussa E."/>
            <person name="Panigrahi A."/>
            <person name="Vermont S.J."/>
            <person name="Otto T.D."/>
            <person name="Wastling J."/>
            <person name="Pain A."/>
        </authorList>
    </citation>
    <scope>NUCLEOTIDE SEQUENCE</scope>
    <source>
        <strain evidence="7">VEG</strain>
    </source>
</reference>
<feature type="short sequence motif" description="GXSXG" evidence="4">
    <location>
        <begin position="330"/>
        <end position="334"/>
    </location>
</feature>
<sequence length="740" mass="81503">MTMAPTPVSSSSAAHNGVARGLQPRGVPKITKDVFLMSPCDPSRRPCGGCVLQLMYLLVTGITVSLSTPCPLVTPSAAFSPIPRDCTREVRGGSGCRCLASAFPTTLTSVHRWHCRKDSPFVSFQAFRGRSGSEKLSFFLGPKSTSTFPRRNSSHSTRTHASFLDRRRLTIRQPEQIDKALRRGVPLRSLDVSGDLRPPAYEFNPMLVLQFANLLDSVISSPTAAPSREDRTAFLRLLSEAAGCDNGASILAVAKKYKELADSLLDAVHPVLLSMYRRKLDSYRGGPHKDSQHRLALAIEGGAMRGCVTAGMAVALHHMGYADTFDAVFGSSAGSLIGAYFISRQLPYEGTQIYYDWLPFMGKKFLDLKRIGRGLGLGFLLDGDIIDFLINKLGKPLLNLDVLLKDIVQEKQPLDWDKFKANDSWQPLKVVTSGLCSQRAIVLDSKHGNIRDLPSLMACVRASMLLPGLAGPVVHLPIYPESTNLTPHYLPLITPSALPRFAPQAPCGFVSEPLADALLYEPVPFRSAIADGYDQVLVLRSRPDGKRVGRLGGIEAAVENRLARRFFAGKHKLRHVYEYMKQRQHRIRYMKDMLMLNEATNRHIKLQVAGLDGVEKEGHAFAVALDPSTAEIARISMTRKHILEGVRAGFARLYDVIVPDPQKRGRGYEEALKVFPTNLPGVTEAFTSSTSSVSSFPLVPPLFDDSSEVTTDPKELEDYVIRAAARERERRNLLANDANS</sequence>
<dbReference type="Pfam" id="PF01734">
    <property type="entry name" value="Patatin"/>
    <property type="match status" value="1"/>
</dbReference>
<dbReference type="SUPFAM" id="SSF52151">
    <property type="entry name" value="FabD/lysophospholipase-like"/>
    <property type="match status" value="1"/>
</dbReference>
<evidence type="ECO:0000259" key="6">
    <source>
        <dbReference type="PROSITE" id="PS51635"/>
    </source>
</evidence>
<evidence type="ECO:0000256" key="3">
    <source>
        <dbReference type="ARBA" id="ARBA00023098"/>
    </source>
</evidence>
<dbReference type="PROSITE" id="PS51635">
    <property type="entry name" value="PNPLA"/>
    <property type="match status" value="1"/>
</dbReference>
<dbReference type="PANTHER" id="PTHR14226:SF64">
    <property type="entry name" value="PNPLA DOMAIN-CONTAINING PROTEIN"/>
    <property type="match status" value="1"/>
</dbReference>
<organism evidence="7">
    <name type="scientific">Toxoplasma gondii (strain ATCC 50861 / VEG)</name>
    <dbReference type="NCBI Taxonomy" id="432359"/>
    <lineage>
        <taxon>Eukaryota</taxon>
        <taxon>Sar</taxon>
        <taxon>Alveolata</taxon>
        <taxon>Apicomplexa</taxon>
        <taxon>Conoidasida</taxon>
        <taxon>Coccidia</taxon>
        <taxon>Eucoccidiorida</taxon>
        <taxon>Eimeriorina</taxon>
        <taxon>Sarcocystidae</taxon>
        <taxon>Toxoplasma</taxon>
    </lineage>
</organism>
<dbReference type="AlphaFoldDB" id="A0A0F7V2W0"/>
<accession>A0A0F7V2W0</accession>
<evidence type="ECO:0000313" key="7">
    <source>
        <dbReference type="EMBL" id="CEL75088.1"/>
    </source>
</evidence>
<dbReference type="GO" id="GO:0052689">
    <property type="term" value="F:carboxylic ester hydrolase activity"/>
    <property type="evidence" value="ECO:0007669"/>
    <property type="project" value="UniProtKB-ARBA"/>
</dbReference>
<dbReference type="InterPro" id="IPR050301">
    <property type="entry name" value="NTE"/>
</dbReference>
<dbReference type="Gene3D" id="3.40.1090.10">
    <property type="entry name" value="Cytosolic phospholipase A2 catalytic domain"/>
    <property type="match status" value="1"/>
</dbReference>
<feature type="domain" description="PNPLA" evidence="6">
    <location>
        <begin position="297"/>
        <end position="500"/>
    </location>
</feature>